<dbReference type="PANTHER" id="PTHR34667">
    <property type="entry name" value="D-AMINOACYL-TRNA DEACYLASE"/>
    <property type="match status" value="1"/>
</dbReference>
<sequence length="451" mass="48781">MLAIVVSRADEASTHIGEHLLELAPWTETTDEDRADGEGGGTVYRTDGAELREFDALHLELDGVADAFDDPDCLVFASRHAGETDELLTAHHAGNFGAAEFGGEGGHFARACPSTHRAVVHALTDHAPEEYEVGMECTHHGPTEVGVPSMFVEVGSAEPQWRDPDAARAVAQAILDIRGVPADAPRENGTRRHLVGFGGGHYAPRFERVIRETDWSVGHVAADWSLDALEAWADDETERAAVLDRAFDASVADYALLEDDRPALVETLTALGYRVVDETFVRETSGVPLDLVEALEAAVTPVGGGLRFGDPATEYAGEWTVVELPGDLLSEATGIDEAAVRSWLDGHALAFDTEQNGTVVTGPVVLPADRSHDDVVTVLADVLRQRYDSVERDGEQLVAREERFDPDLARTAGVPEGPKFGKLSAGKPVEVDGEEIGPERFQRERIRRFTL</sequence>
<name>A0A830GH40_9EURY</name>
<comment type="cofactor">
    <cofactor evidence="4">
        <name>Zn(2+)</name>
        <dbReference type="ChEBI" id="CHEBI:29105"/>
    </cofactor>
    <text evidence="4">Binds 2 Zn(2+) ions per subunit.</text>
</comment>
<dbReference type="InterPro" id="IPR007508">
    <property type="entry name" value="DtdA"/>
</dbReference>
<keyword evidence="3 4" id="KW-0862">Zinc</keyword>
<dbReference type="NCBIfam" id="NF011435">
    <property type="entry name" value="PRK14866.1-1"/>
    <property type="match status" value="1"/>
</dbReference>
<dbReference type="Proteomes" id="UP000605784">
    <property type="component" value="Unassembled WGS sequence"/>
</dbReference>
<comment type="catalytic activity">
    <reaction evidence="4">
        <text>glycyl-tRNA(Ala) + H2O = tRNA(Ala) + glycine + H(+)</text>
        <dbReference type="Rhea" id="RHEA:53744"/>
        <dbReference type="Rhea" id="RHEA-COMP:9657"/>
        <dbReference type="Rhea" id="RHEA-COMP:13640"/>
        <dbReference type="ChEBI" id="CHEBI:15377"/>
        <dbReference type="ChEBI" id="CHEBI:15378"/>
        <dbReference type="ChEBI" id="CHEBI:57305"/>
        <dbReference type="ChEBI" id="CHEBI:78442"/>
        <dbReference type="ChEBI" id="CHEBI:78522"/>
        <dbReference type="EC" id="3.1.1.96"/>
    </reaction>
</comment>
<feature type="region of interest" description="Disordered" evidence="5">
    <location>
        <begin position="408"/>
        <end position="437"/>
    </location>
</feature>
<protein>
    <recommendedName>
        <fullName evidence="4">D-aminoacyl-tRNA deacylase</fullName>
        <ecNumber evidence="4">3.1.1.96</ecNumber>
    </recommendedName>
</protein>
<dbReference type="InterPro" id="IPR018033">
    <property type="entry name" value="Deacylase_DtdA_archaea"/>
</dbReference>
<dbReference type="SUPFAM" id="SSF142535">
    <property type="entry name" value="AF0625-like"/>
    <property type="match status" value="1"/>
</dbReference>
<evidence type="ECO:0000313" key="6">
    <source>
        <dbReference type="EMBL" id="GGN86224.1"/>
    </source>
</evidence>
<evidence type="ECO:0000313" key="7">
    <source>
        <dbReference type="Proteomes" id="UP000605784"/>
    </source>
</evidence>
<keyword evidence="1 4" id="KW-0479">Metal-binding</keyword>
<gene>
    <name evidence="4" type="primary">dtdA</name>
    <name evidence="6" type="ORF">GCM10009030_03700</name>
</gene>
<proteinExistence type="inferred from homology"/>
<dbReference type="PANTHER" id="PTHR34667:SF1">
    <property type="entry name" value="D-AMINOACYL-TRNA DEACYLASE"/>
    <property type="match status" value="1"/>
</dbReference>
<evidence type="ECO:0000256" key="5">
    <source>
        <dbReference type="SAM" id="MobiDB-lite"/>
    </source>
</evidence>
<dbReference type="EC" id="3.1.1.96" evidence="4"/>
<dbReference type="GO" id="GO:0051499">
    <property type="term" value="F:D-aminoacyl-tRNA deacylase activity"/>
    <property type="evidence" value="ECO:0007669"/>
    <property type="project" value="UniProtKB-UniRule"/>
</dbReference>
<dbReference type="HAMAP" id="MF_00562">
    <property type="entry name" value="Deacylase_DtdA"/>
    <property type="match status" value="1"/>
</dbReference>
<reference evidence="6" key="2">
    <citation type="submission" date="2020-09" db="EMBL/GenBank/DDBJ databases">
        <authorList>
            <person name="Sun Q."/>
            <person name="Ohkuma M."/>
        </authorList>
    </citation>
    <scope>NUCLEOTIDE SEQUENCE</scope>
    <source>
        <strain evidence="6">JCM 17820</strain>
    </source>
</reference>
<comment type="subunit">
    <text evidence="4">Monomer.</text>
</comment>
<reference evidence="6" key="1">
    <citation type="journal article" date="2014" name="Int. J. Syst. Evol. Microbiol.">
        <title>Complete genome sequence of Corynebacterium casei LMG S-19264T (=DSM 44701T), isolated from a smear-ripened cheese.</title>
        <authorList>
            <consortium name="US DOE Joint Genome Institute (JGI-PGF)"/>
            <person name="Walter F."/>
            <person name="Albersmeier A."/>
            <person name="Kalinowski J."/>
            <person name="Ruckert C."/>
        </authorList>
    </citation>
    <scope>NUCLEOTIDE SEQUENCE</scope>
    <source>
        <strain evidence="6">JCM 17820</strain>
    </source>
</reference>
<accession>A0A830GH40</accession>
<comment type="similarity">
    <text evidence="4">Belongs to the DtdA deacylase family.</text>
</comment>
<keyword evidence="2 4" id="KW-0378">Hydrolase</keyword>
<dbReference type="GO" id="GO:0019478">
    <property type="term" value="P:D-amino acid catabolic process"/>
    <property type="evidence" value="ECO:0007669"/>
    <property type="project" value="UniProtKB-UniRule"/>
</dbReference>
<organism evidence="6 7">
    <name type="scientific">Haloarcula pellucida</name>
    <dbReference type="NCBI Taxonomy" id="1427151"/>
    <lineage>
        <taxon>Archaea</taxon>
        <taxon>Methanobacteriati</taxon>
        <taxon>Methanobacteriota</taxon>
        <taxon>Stenosarchaea group</taxon>
        <taxon>Halobacteria</taxon>
        <taxon>Halobacteriales</taxon>
        <taxon>Haloarculaceae</taxon>
        <taxon>Haloarcula</taxon>
    </lineage>
</organism>
<comment type="catalytic activity">
    <reaction evidence="4">
        <text>a D-aminoacyl-tRNA + H2O = a tRNA + a D-alpha-amino acid + H(+)</text>
        <dbReference type="Rhea" id="RHEA:13953"/>
        <dbReference type="Rhea" id="RHEA-COMP:10123"/>
        <dbReference type="Rhea" id="RHEA-COMP:10124"/>
        <dbReference type="ChEBI" id="CHEBI:15377"/>
        <dbReference type="ChEBI" id="CHEBI:15378"/>
        <dbReference type="ChEBI" id="CHEBI:59871"/>
        <dbReference type="ChEBI" id="CHEBI:78442"/>
        <dbReference type="ChEBI" id="CHEBI:79333"/>
        <dbReference type="EC" id="3.1.1.96"/>
    </reaction>
</comment>
<dbReference type="Gene3D" id="3.40.630.50">
    <property type="entry name" value="AF0625-like"/>
    <property type="match status" value="1"/>
</dbReference>
<keyword evidence="7" id="KW-1185">Reference proteome</keyword>
<dbReference type="EMBL" id="BMOU01000001">
    <property type="protein sequence ID" value="GGN86224.1"/>
    <property type="molecule type" value="Genomic_DNA"/>
</dbReference>
<dbReference type="AlphaFoldDB" id="A0A830GH40"/>
<comment type="function">
    <text evidence="4">D-aminoacyl-tRNA deacylase with broad substrate specificity. By recycling D-aminoacyl-tRNA to D-amino acids and free tRNA molecules, this enzyme counteracts the toxicity associated with the formation of D-aminoacyl-tRNA entities in vivo.</text>
</comment>
<evidence type="ECO:0000256" key="3">
    <source>
        <dbReference type="ARBA" id="ARBA00022833"/>
    </source>
</evidence>
<evidence type="ECO:0000256" key="2">
    <source>
        <dbReference type="ARBA" id="ARBA00022801"/>
    </source>
</evidence>
<dbReference type="RefSeq" id="WP_188994018.1">
    <property type="nucleotide sequence ID" value="NZ_BMOU01000001.1"/>
</dbReference>
<evidence type="ECO:0000256" key="4">
    <source>
        <dbReference type="HAMAP-Rule" id="MF_00562"/>
    </source>
</evidence>
<dbReference type="GO" id="GO:0008270">
    <property type="term" value="F:zinc ion binding"/>
    <property type="evidence" value="ECO:0007669"/>
    <property type="project" value="UniProtKB-UniRule"/>
</dbReference>
<dbReference type="Gene3D" id="3.40.50.10700">
    <property type="entry name" value="AF0625-like"/>
    <property type="match status" value="1"/>
</dbReference>
<comment type="caution">
    <text evidence="6">The sequence shown here is derived from an EMBL/GenBank/DDBJ whole genome shotgun (WGS) entry which is preliminary data.</text>
</comment>
<evidence type="ECO:0000256" key="1">
    <source>
        <dbReference type="ARBA" id="ARBA00022723"/>
    </source>
</evidence>
<dbReference type="Pfam" id="PF04414">
    <property type="entry name" value="tRNA_deacylase"/>
    <property type="match status" value="1"/>
</dbReference>